<organism evidence="3 4">
    <name type="scientific">Fomitopsis schrenkii</name>
    <name type="common">Brown rot fungus</name>
    <dbReference type="NCBI Taxonomy" id="2126942"/>
    <lineage>
        <taxon>Eukaryota</taxon>
        <taxon>Fungi</taxon>
        <taxon>Dikarya</taxon>
        <taxon>Basidiomycota</taxon>
        <taxon>Agaricomycotina</taxon>
        <taxon>Agaricomycetes</taxon>
        <taxon>Polyporales</taxon>
        <taxon>Fomitopsis</taxon>
    </lineage>
</organism>
<keyword evidence="1" id="KW-0472">Membrane</keyword>
<dbReference type="Pfam" id="PF20152">
    <property type="entry name" value="DUF6534"/>
    <property type="match status" value="1"/>
</dbReference>
<feature type="transmembrane region" description="Helical" evidence="1">
    <location>
        <begin position="175"/>
        <end position="195"/>
    </location>
</feature>
<dbReference type="PANTHER" id="PTHR40465:SF1">
    <property type="entry name" value="DUF6534 DOMAIN-CONTAINING PROTEIN"/>
    <property type="match status" value="1"/>
</dbReference>
<dbReference type="OrthoDB" id="2797378at2759"/>
<dbReference type="EMBL" id="KE504275">
    <property type="protein sequence ID" value="EPS93449.1"/>
    <property type="molecule type" value="Genomic_DNA"/>
</dbReference>
<dbReference type="HOGENOM" id="CLU_771694_0_0_1"/>
<feature type="transmembrane region" description="Helical" evidence="1">
    <location>
        <begin position="247"/>
        <end position="264"/>
    </location>
</feature>
<proteinExistence type="predicted"/>
<dbReference type="Proteomes" id="UP000015241">
    <property type="component" value="Unassembled WGS sequence"/>
</dbReference>
<evidence type="ECO:0000256" key="1">
    <source>
        <dbReference type="SAM" id="Phobius"/>
    </source>
</evidence>
<keyword evidence="1" id="KW-0812">Transmembrane</keyword>
<protein>
    <recommendedName>
        <fullName evidence="2">DUF6534 domain-containing protein</fullName>
    </recommendedName>
</protein>
<dbReference type="InParanoid" id="S8F3D2"/>
<evidence type="ECO:0000259" key="2">
    <source>
        <dbReference type="Pfam" id="PF20152"/>
    </source>
</evidence>
<evidence type="ECO:0000313" key="3">
    <source>
        <dbReference type="EMBL" id="EPS93449.1"/>
    </source>
</evidence>
<feature type="transmembrane region" description="Helical" evidence="1">
    <location>
        <begin position="90"/>
        <end position="108"/>
    </location>
</feature>
<feature type="transmembrane region" description="Helical" evidence="1">
    <location>
        <begin position="13"/>
        <end position="39"/>
    </location>
</feature>
<feature type="domain" description="DUF6534" evidence="2">
    <location>
        <begin position="181"/>
        <end position="269"/>
    </location>
</feature>
<keyword evidence="4" id="KW-1185">Reference proteome</keyword>
<feature type="transmembrane region" description="Helical" evidence="1">
    <location>
        <begin position="216"/>
        <end position="235"/>
    </location>
</feature>
<dbReference type="InterPro" id="IPR045339">
    <property type="entry name" value="DUF6534"/>
</dbReference>
<sequence length="328" mass="36753">MSTSAISQAFSDAYGMTVIGMLFSWTFFGGTIAQIFYYFQNYPKDKLRMKLFVVLLFALDVVKEINAVWYRVVANRGNIYVAGIWTSSDYVVWVVSALAVACVQWFYIRNIWILTRNQWIRVSLTVAAFTLTILALGATFGLTYSAFVYETYLAQMSTGRNEDATLAGLLVPGRIQSVTELALNVYISLSLVFILRGAKSGFKTTDNMISRLITYVVNRGLLLFVLQFLEVILYNADGKLGDTRSTLFYYASSTIHINTALIVLNERRRIRDEDSIDSDSKYTTPLSEFQVAGLEEAASSSLYPDAEMQARSAGRSVEFAKQSQLTGD</sequence>
<gene>
    <name evidence="3" type="ORF">FOMPIDRAFT_113465</name>
</gene>
<feature type="transmembrane region" description="Helical" evidence="1">
    <location>
        <begin position="51"/>
        <end position="70"/>
    </location>
</feature>
<dbReference type="STRING" id="743788.S8F3D2"/>
<name>S8F3D2_FOMSC</name>
<reference evidence="3 4" key="1">
    <citation type="journal article" date="2012" name="Science">
        <title>The Paleozoic origin of enzymatic lignin decomposition reconstructed from 31 fungal genomes.</title>
        <authorList>
            <person name="Floudas D."/>
            <person name="Binder M."/>
            <person name="Riley R."/>
            <person name="Barry K."/>
            <person name="Blanchette R.A."/>
            <person name="Henrissat B."/>
            <person name="Martinez A.T."/>
            <person name="Otillar R."/>
            <person name="Spatafora J.W."/>
            <person name="Yadav J.S."/>
            <person name="Aerts A."/>
            <person name="Benoit I."/>
            <person name="Boyd A."/>
            <person name="Carlson A."/>
            <person name="Copeland A."/>
            <person name="Coutinho P.M."/>
            <person name="de Vries R.P."/>
            <person name="Ferreira P."/>
            <person name="Findley K."/>
            <person name="Foster B."/>
            <person name="Gaskell J."/>
            <person name="Glotzer D."/>
            <person name="Gorecki P."/>
            <person name="Heitman J."/>
            <person name="Hesse C."/>
            <person name="Hori C."/>
            <person name="Igarashi K."/>
            <person name="Jurgens J.A."/>
            <person name="Kallen N."/>
            <person name="Kersten P."/>
            <person name="Kohler A."/>
            <person name="Kuees U."/>
            <person name="Kumar T.K.A."/>
            <person name="Kuo A."/>
            <person name="LaButti K."/>
            <person name="Larrondo L.F."/>
            <person name="Lindquist E."/>
            <person name="Ling A."/>
            <person name="Lombard V."/>
            <person name="Lucas S."/>
            <person name="Lundell T."/>
            <person name="Martin R."/>
            <person name="McLaughlin D.J."/>
            <person name="Morgenstern I."/>
            <person name="Morin E."/>
            <person name="Murat C."/>
            <person name="Nagy L.G."/>
            <person name="Nolan M."/>
            <person name="Ohm R.A."/>
            <person name="Patyshakuliyeva A."/>
            <person name="Rokas A."/>
            <person name="Ruiz-Duenas F.J."/>
            <person name="Sabat G."/>
            <person name="Salamov A."/>
            <person name="Samejima M."/>
            <person name="Schmutz J."/>
            <person name="Slot J.C."/>
            <person name="St John F."/>
            <person name="Stenlid J."/>
            <person name="Sun H."/>
            <person name="Sun S."/>
            <person name="Syed K."/>
            <person name="Tsang A."/>
            <person name="Wiebenga A."/>
            <person name="Young D."/>
            <person name="Pisabarro A."/>
            <person name="Eastwood D.C."/>
            <person name="Martin F."/>
            <person name="Cullen D."/>
            <person name="Grigoriev I.V."/>
            <person name="Hibbett D.S."/>
        </authorList>
    </citation>
    <scope>NUCLEOTIDE SEQUENCE</scope>
    <source>
        <strain evidence="4">FP-58527</strain>
    </source>
</reference>
<dbReference type="AlphaFoldDB" id="S8F3D2"/>
<accession>S8F3D2</accession>
<dbReference type="PANTHER" id="PTHR40465">
    <property type="entry name" value="CHROMOSOME 1, WHOLE GENOME SHOTGUN SEQUENCE"/>
    <property type="match status" value="1"/>
</dbReference>
<keyword evidence="1" id="KW-1133">Transmembrane helix</keyword>
<evidence type="ECO:0000313" key="4">
    <source>
        <dbReference type="Proteomes" id="UP000015241"/>
    </source>
</evidence>
<feature type="transmembrane region" description="Helical" evidence="1">
    <location>
        <begin position="120"/>
        <end position="147"/>
    </location>
</feature>